<dbReference type="Gene3D" id="3.90.76.10">
    <property type="entry name" value="Dipeptide-binding Protein, Domain 1"/>
    <property type="match status" value="1"/>
</dbReference>
<dbReference type="PROSITE" id="PS51318">
    <property type="entry name" value="TAT"/>
    <property type="match status" value="1"/>
</dbReference>
<organism evidence="5 6">
    <name type="scientific">Aureimonas populi</name>
    <dbReference type="NCBI Taxonomy" id="1701758"/>
    <lineage>
        <taxon>Bacteria</taxon>
        <taxon>Pseudomonadati</taxon>
        <taxon>Pseudomonadota</taxon>
        <taxon>Alphaproteobacteria</taxon>
        <taxon>Hyphomicrobiales</taxon>
        <taxon>Aurantimonadaceae</taxon>
        <taxon>Aureimonas</taxon>
    </lineage>
</organism>
<dbReference type="CDD" id="cd08503">
    <property type="entry name" value="PBP2_NikA_DppA_OppA_like_17"/>
    <property type="match status" value="1"/>
</dbReference>
<dbReference type="Pfam" id="PF00496">
    <property type="entry name" value="SBP_bac_5"/>
    <property type="match status" value="1"/>
</dbReference>
<sequence length="531" mass="58532">MTDRMHHLARIAARGGMSRRDFLGAAAAAGLSLSTATGLLTTGAKAQEETPRRGGHLRLGIQGGGSTDVLDPGLYLANVMLITGRNFGDTLVETHPETGLPLPGLAESWEASEDARVWRLRIRRGVQFHDGKELTVEDCVATLQRHSDAESNSAALGIMEGVESVEADGDELVVTLTTGDADLPLLLSDYHLIIQPNGGRDDPNAGIGTGPYRIESFEPGVRIMFTRNENDWRDDRGFVDSVELLVINDATARTAALSSGQVHFVNRVEPRTVDLLARAPNIEILQTSGRGHYLFPAHTNTAPFDNNDLRLALKYAIDREAMLETVLRGFGSVGNDFPINQNYALAPDDIEQRPFDPDRAAFHLRESGHEGPILLRTSDVAFPGAVDAAQLYQQTCAQAGIQIEIRREPGDGYWSNVWNVQPFCASYWGGRATQDQFYSTGYYSRADWNDTRFSNERFDSLLLEARPELDEGRRRELYREMALIVRDEGGAIIPMFNDFVNAARAEVKGFVHDIGNDTSNGYVATRVWLDA</sequence>
<dbReference type="PIRSF" id="PIRSF002741">
    <property type="entry name" value="MppA"/>
    <property type="match status" value="1"/>
</dbReference>
<keyword evidence="6" id="KW-1185">Reference proteome</keyword>
<evidence type="ECO:0000259" key="4">
    <source>
        <dbReference type="Pfam" id="PF00496"/>
    </source>
</evidence>
<dbReference type="RefSeq" id="WP_377946326.1">
    <property type="nucleotide sequence ID" value="NZ_CP072611.1"/>
</dbReference>
<dbReference type="InterPro" id="IPR006311">
    <property type="entry name" value="TAT_signal"/>
</dbReference>
<dbReference type="Proteomes" id="UP001597371">
    <property type="component" value="Unassembled WGS sequence"/>
</dbReference>
<evidence type="ECO:0000313" key="5">
    <source>
        <dbReference type="EMBL" id="MFD2236221.1"/>
    </source>
</evidence>
<reference evidence="6" key="1">
    <citation type="journal article" date="2019" name="Int. J. Syst. Evol. Microbiol.">
        <title>The Global Catalogue of Microorganisms (GCM) 10K type strain sequencing project: providing services to taxonomists for standard genome sequencing and annotation.</title>
        <authorList>
            <consortium name="The Broad Institute Genomics Platform"/>
            <consortium name="The Broad Institute Genome Sequencing Center for Infectious Disease"/>
            <person name="Wu L."/>
            <person name="Ma J."/>
        </authorList>
    </citation>
    <scope>NUCLEOTIDE SEQUENCE [LARGE SCALE GENOMIC DNA]</scope>
    <source>
        <strain evidence="6">ZS-35-S2</strain>
    </source>
</reference>
<dbReference type="InterPro" id="IPR030678">
    <property type="entry name" value="Peptide/Ni-bd"/>
</dbReference>
<protein>
    <submittedName>
        <fullName evidence="5">ABC transporter substrate-binding protein</fullName>
    </submittedName>
</protein>
<evidence type="ECO:0000256" key="1">
    <source>
        <dbReference type="ARBA" id="ARBA00004418"/>
    </source>
</evidence>
<dbReference type="InterPro" id="IPR019546">
    <property type="entry name" value="TAT_signal_bac_arc"/>
</dbReference>
<dbReference type="Gene3D" id="3.40.190.10">
    <property type="entry name" value="Periplasmic binding protein-like II"/>
    <property type="match status" value="1"/>
</dbReference>
<name>A0ABW5CH02_9HYPH</name>
<comment type="caution">
    <text evidence="5">The sequence shown here is derived from an EMBL/GenBank/DDBJ whole genome shotgun (WGS) entry which is preliminary data.</text>
</comment>
<gene>
    <name evidence="5" type="ORF">ACFSKQ_01940</name>
</gene>
<dbReference type="SUPFAM" id="SSF53850">
    <property type="entry name" value="Periplasmic binding protein-like II"/>
    <property type="match status" value="1"/>
</dbReference>
<dbReference type="EMBL" id="JBHUIJ010000002">
    <property type="protein sequence ID" value="MFD2236221.1"/>
    <property type="molecule type" value="Genomic_DNA"/>
</dbReference>
<evidence type="ECO:0000313" key="6">
    <source>
        <dbReference type="Proteomes" id="UP001597371"/>
    </source>
</evidence>
<dbReference type="InterPro" id="IPR000914">
    <property type="entry name" value="SBP_5_dom"/>
</dbReference>
<accession>A0ABW5CH02</accession>
<evidence type="ECO:0000256" key="2">
    <source>
        <dbReference type="ARBA" id="ARBA00005695"/>
    </source>
</evidence>
<dbReference type="PANTHER" id="PTHR30290">
    <property type="entry name" value="PERIPLASMIC BINDING COMPONENT OF ABC TRANSPORTER"/>
    <property type="match status" value="1"/>
</dbReference>
<evidence type="ECO:0000256" key="3">
    <source>
        <dbReference type="SAM" id="MobiDB-lite"/>
    </source>
</evidence>
<proteinExistence type="inferred from homology"/>
<comment type="similarity">
    <text evidence="2">Belongs to the bacterial solute-binding protein 5 family.</text>
</comment>
<comment type="subcellular location">
    <subcellularLocation>
        <location evidence="1">Periplasm</location>
    </subcellularLocation>
</comment>
<feature type="region of interest" description="Disordered" evidence="3">
    <location>
        <begin position="42"/>
        <end position="62"/>
    </location>
</feature>
<feature type="domain" description="Solute-binding protein family 5" evidence="4">
    <location>
        <begin position="103"/>
        <end position="449"/>
    </location>
</feature>
<dbReference type="NCBIfam" id="TIGR01409">
    <property type="entry name" value="TAT_signal_seq"/>
    <property type="match status" value="1"/>
</dbReference>
<dbReference type="Gene3D" id="3.10.105.10">
    <property type="entry name" value="Dipeptide-binding Protein, Domain 3"/>
    <property type="match status" value="1"/>
</dbReference>
<dbReference type="InterPro" id="IPR039424">
    <property type="entry name" value="SBP_5"/>
</dbReference>